<dbReference type="STRING" id="1150626.PHAMO_400052"/>
<dbReference type="OrthoDB" id="9814124at2"/>
<dbReference type="InterPro" id="IPR001509">
    <property type="entry name" value="Epimerase_deHydtase"/>
</dbReference>
<dbReference type="AlphaFoldDB" id="H8FWD3"/>
<dbReference type="SUPFAM" id="SSF51735">
    <property type="entry name" value="NAD(P)-binding Rossmann-fold domains"/>
    <property type="match status" value="1"/>
</dbReference>
<name>H8FWD3_MAGML</name>
<dbReference type="InterPro" id="IPR051783">
    <property type="entry name" value="NAD(P)-dependent_oxidoreduct"/>
</dbReference>
<dbReference type="Pfam" id="PF01370">
    <property type="entry name" value="Epimerase"/>
    <property type="match status" value="1"/>
</dbReference>
<protein>
    <submittedName>
        <fullName evidence="2">Putative capsular polysaccharide biosynthesis protein</fullName>
    </submittedName>
</protein>
<dbReference type="EMBL" id="CAHP01000035">
    <property type="protein sequence ID" value="CCG42671.1"/>
    <property type="molecule type" value="Genomic_DNA"/>
</dbReference>
<evidence type="ECO:0000313" key="2">
    <source>
        <dbReference type="EMBL" id="CCG42671.1"/>
    </source>
</evidence>
<reference evidence="2 3" key="1">
    <citation type="journal article" date="2012" name="J. Bacteriol.">
        <title>Draft Genome Sequence of the Purple Photosynthetic Bacterium Phaeospirillum molischianum DSM120, a Particularly Versatile Bacterium.</title>
        <authorList>
            <person name="Duquesne K."/>
            <person name="Prima V."/>
            <person name="Ji B."/>
            <person name="Rouy Z."/>
            <person name="Medigue C."/>
            <person name="Talla E."/>
            <person name="Sturgis J.N."/>
        </authorList>
    </citation>
    <scope>NUCLEOTIDE SEQUENCE [LARGE SCALE GENOMIC DNA]</scope>
    <source>
        <strain evidence="3">DSM120</strain>
    </source>
</reference>
<evidence type="ECO:0000313" key="3">
    <source>
        <dbReference type="Proteomes" id="UP000004169"/>
    </source>
</evidence>
<dbReference type="PANTHER" id="PTHR48079">
    <property type="entry name" value="PROTEIN YEEZ"/>
    <property type="match status" value="1"/>
</dbReference>
<dbReference type="Proteomes" id="UP000004169">
    <property type="component" value="Unassembled WGS sequence"/>
</dbReference>
<comment type="caution">
    <text evidence="2">The sequence shown here is derived from an EMBL/GenBank/DDBJ whole genome shotgun (WGS) entry which is preliminary data.</text>
</comment>
<evidence type="ECO:0000259" key="1">
    <source>
        <dbReference type="Pfam" id="PF01370"/>
    </source>
</evidence>
<dbReference type="InterPro" id="IPR036291">
    <property type="entry name" value="NAD(P)-bd_dom_sf"/>
</dbReference>
<sequence>MKRRILVLGGSGFIGRRVVAALAATDWADPVAASRHGDGLSLDATHPAALAAALPGFDAVVNALAASPATMVAATEALTATAAAQPTPPLLIQLSSMAVYGPVNGRVDEAAPVSAALGPYAAAKLATEARSRAYPRTVILRPGCVYGPGSAQWSDRIANLLHSRRIGDLGAGGDGIANLVLIDDVVAAILAALTCPEAEGATFNLAMADPPDWNNYFFRFAKALGTIPIARRSERRMRLETKLFAPPLKLLERIAARAGLDPNRLPPAIPPSLARLWRQEIQLDSTAAERVLGLRWSGLDQGLAATVNSAQSDHPAAPAH</sequence>
<dbReference type="Gene3D" id="3.40.50.720">
    <property type="entry name" value="NAD(P)-binding Rossmann-like Domain"/>
    <property type="match status" value="1"/>
</dbReference>
<feature type="domain" description="NAD-dependent epimerase/dehydratase" evidence="1">
    <location>
        <begin position="5"/>
        <end position="206"/>
    </location>
</feature>
<proteinExistence type="predicted"/>
<organism evidence="2 3">
    <name type="scientific">Magnetospirillum molischianum DSM 120</name>
    <dbReference type="NCBI Taxonomy" id="1150626"/>
    <lineage>
        <taxon>Bacteria</taxon>
        <taxon>Pseudomonadati</taxon>
        <taxon>Pseudomonadota</taxon>
        <taxon>Alphaproteobacteria</taxon>
        <taxon>Rhodospirillales</taxon>
        <taxon>Rhodospirillaceae</taxon>
        <taxon>Magnetospirillum</taxon>
    </lineage>
</organism>
<dbReference type="GO" id="GO:0005737">
    <property type="term" value="C:cytoplasm"/>
    <property type="evidence" value="ECO:0007669"/>
    <property type="project" value="TreeGrafter"/>
</dbReference>
<gene>
    <name evidence="2" type="ORF">PHAMO_400052</name>
</gene>
<dbReference type="GO" id="GO:0004029">
    <property type="term" value="F:aldehyde dehydrogenase (NAD+) activity"/>
    <property type="evidence" value="ECO:0007669"/>
    <property type="project" value="TreeGrafter"/>
</dbReference>
<dbReference type="eggNOG" id="COG0451">
    <property type="taxonomic scope" value="Bacteria"/>
</dbReference>
<keyword evidence="3" id="KW-1185">Reference proteome</keyword>
<dbReference type="PANTHER" id="PTHR48079:SF6">
    <property type="entry name" value="NAD(P)-BINDING DOMAIN-CONTAINING PROTEIN-RELATED"/>
    <property type="match status" value="1"/>
</dbReference>
<accession>H8FWD3</accession>
<dbReference type="RefSeq" id="WP_002730433.1">
    <property type="nucleotide sequence ID" value="NZ_CAHP01000035.1"/>
</dbReference>